<protein>
    <recommendedName>
        <fullName evidence="9">BOS complex subunit TMEM147</fullName>
    </recommendedName>
    <alternativeName>
        <fullName evidence="10">Transmembrane protein 147</fullName>
    </alternativeName>
</protein>
<evidence type="ECO:0000256" key="6">
    <source>
        <dbReference type="ARBA" id="ARBA00022989"/>
    </source>
</evidence>
<evidence type="ECO:0000256" key="4">
    <source>
        <dbReference type="ARBA" id="ARBA00022692"/>
    </source>
</evidence>
<reference evidence="12" key="1">
    <citation type="journal article" date="2023" name="Nat. Microbiol.">
        <title>Babesia duncani multi-omics identifies virulence factors and drug targets.</title>
        <authorList>
            <person name="Singh P."/>
            <person name="Lonardi S."/>
            <person name="Liang Q."/>
            <person name="Vydyam P."/>
            <person name="Khabirova E."/>
            <person name="Fang T."/>
            <person name="Gihaz S."/>
            <person name="Thekkiniath J."/>
            <person name="Munshi M."/>
            <person name="Abel S."/>
            <person name="Ciampossin L."/>
            <person name="Batugedara G."/>
            <person name="Gupta M."/>
            <person name="Lu X.M."/>
            <person name="Lenz T."/>
            <person name="Chakravarty S."/>
            <person name="Cornillot E."/>
            <person name="Hu Y."/>
            <person name="Ma W."/>
            <person name="Gonzalez L.M."/>
            <person name="Sanchez S."/>
            <person name="Estrada K."/>
            <person name="Sanchez-Flores A."/>
            <person name="Montero E."/>
            <person name="Harb O.S."/>
            <person name="Le Roch K.G."/>
            <person name="Mamoun C.B."/>
        </authorList>
    </citation>
    <scope>NUCLEOTIDE SEQUENCE</scope>
    <source>
        <strain evidence="12">WA1</strain>
    </source>
</reference>
<dbReference type="PANTHER" id="PTHR12869">
    <property type="entry name" value="SMALL SEVEN TRANSMEMBRANE DOMAIN-CONTAINING PROTEIN"/>
    <property type="match status" value="1"/>
</dbReference>
<dbReference type="GeneID" id="94334824"/>
<keyword evidence="13" id="KW-1185">Reference proteome</keyword>
<feature type="transmembrane region" description="Helical" evidence="11">
    <location>
        <begin position="61"/>
        <end position="85"/>
    </location>
</feature>
<keyword evidence="7 11" id="KW-0472">Membrane</keyword>
<feature type="transmembrane region" description="Helical" evidence="11">
    <location>
        <begin position="6"/>
        <end position="21"/>
    </location>
</feature>
<dbReference type="PANTHER" id="PTHR12869:SF0">
    <property type="entry name" value="BOS COMPLEX SUBUNIT TMEM147"/>
    <property type="match status" value="1"/>
</dbReference>
<feature type="transmembrane region" description="Helical" evidence="11">
    <location>
        <begin position="97"/>
        <end position="119"/>
    </location>
</feature>
<dbReference type="EMBL" id="JALLKP010000001">
    <property type="protein sequence ID" value="KAK2197524.1"/>
    <property type="molecule type" value="Genomic_DNA"/>
</dbReference>
<evidence type="ECO:0000256" key="1">
    <source>
        <dbReference type="ARBA" id="ARBA00004477"/>
    </source>
</evidence>
<evidence type="ECO:0000256" key="2">
    <source>
        <dbReference type="ARBA" id="ARBA00004651"/>
    </source>
</evidence>
<feature type="transmembrane region" description="Helical" evidence="11">
    <location>
        <begin position="33"/>
        <end position="55"/>
    </location>
</feature>
<dbReference type="Proteomes" id="UP001214638">
    <property type="component" value="Unassembled WGS sequence"/>
</dbReference>
<evidence type="ECO:0000256" key="8">
    <source>
        <dbReference type="ARBA" id="ARBA00034739"/>
    </source>
</evidence>
<evidence type="ECO:0000256" key="5">
    <source>
        <dbReference type="ARBA" id="ARBA00022824"/>
    </source>
</evidence>
<feature type="transmembrane region" description="Helical" evidence="11">
    <location>
        <begin position="200"/>
        <end position="219"/>
    </location>
</feature>
<dbReference type="AlphaFoldDB" id="A0AAD9PML2"/>
<dbReference type="GO" id="GO:0005886">
    <property type="term" value="C:plasma membrane"/>
    <property type="evidence" value="ECO:0007669"/>
    <property type="project" value="UniProtKB-SubCell"/>
</dbReference>
<evidence type="ECO:0000256" key="9">
    <source>
        <dbReference type="ARBA" id="ARBA00034846"/>
    </source>
</evidence>
<accession>A0AAD9PML2</accession>
<keyword evidence="4 11" id="KW-0812">Transmembrane</keyword>
<proteinExistence type="inferred from homology"/>
<evidence type="ECO:0000256" key="11">
    <source>
        <dbReference type="SAM" id="Phobius"/>
    </source>
</evidence>
<keyword evidence="5" id="KW-0256">Endoplasmic reticulum</keyword>
<dbReference type="RefSeq" id="XP_067804366.1">
    <property type="nucleotide sequence ID" value="XM_067945575.1"/>
</dbReference>
<dbReference type="Pfam" id="PF09767">
    <property type="entry name" value="DUF2053"/>
    <property type="match status" value="1"/>
</dbReference>
<feature type="transmembrane region" description="Helical" evidence="11">
    <location>
        <begin position="168"/>
        <end position="188"/>
    </location>
</feature>
<comment type="caution">
    <text evidence="12">The sequence shown here is derived from an EMBL/GenBank/DDBJ whole genome shotgun (WGS) entry which is preliminary data.</text>
</comment>
<evidence type="ECO:0000313" key="12">
    <source>
        <dbReference type="EMBL" id="KAK2197524.1"/>
    </source>
</evidence>
<evidence type="ECO:0000256" key="7">
    <source>
        <dbReference type="ARBA" id="ARBA00023136"/>
    </source>
</evidence>
<comment type="similarity">
    <text evidence="8">Belongs to the TMEM147 family.</text>
</comment>
<name>A0AAD9PML2_9APIC</name>
<keyword evidence="6 11" id="KW-1133">Transmembrane helix</keyword>
<organism evidence="12 13">
    <name type="scientific">Babesia duncani</name>
    <dbReference type="NCBI Taxonomy" id="323732"/>
    <lineage>
        <taxon>Eukaryota</taxon>
        <taxon>Sar</taxon>
        <taxon>Alveolata</taxon>
        <taxon>Apicomplexa</taxon>
        <taxon>Aconoidasida</taxon>
        <taxon>Piroplasmida</taxon>
        <taxon>Babesiidae</taxon>
        <taxon>Babesia</taxon>
    </lineage>
</organism>
<gene>
    <name evidence="12" type="ORF">BdWA1_000526</name>
</gene>
<evidence type="ECO:0000256" key="3">
    <source>
        <dbReference type="ARBA" id="ARBA00022475"/>
    </source>
</evidence>
<evidence type="ECO:0000256" key="10">
    <source>
        <dbReference type="ARBA" id="ARBA00034899"/>
    </source>
</evidence>
<feature type="transmembrane region" description="Helical" evidence="11">
    <location>
        <begin position="131"/>
        <end position="156"/>
    </location>
</feature>
<dbReference type="KEGG" id="bdw:94334824"/>
<dbReference type="InterPro" id="IPR019164">
    <property type="entry name" value="TMEM147"/>
</dbReference>
<sequence length="226" mass="24819">MKLLQILAGIAIVFAPYLIIYKKGALKEYSENIALAYHGATFYLIANGAKILLLATGIPELFGMIFGETFIMALINTALPLGMIYPLKTRSQNGMDCYDVILGVSLGWSLIDSTARLLFEALSAKKNKEAALRFVYIAVCCNVNLLASVILATILSLLGRKRIEKMPLYILGAIAAFIFPFLQTYNILLSGDPTMYNFNMLAFQAGAGLLLGLVVEYVYKLHARSD</sequence>
<keyword evidence="3" id="KW-1003">Cell membrane</keyword>
<dbReference type="GO" id="GO:0005789">
    <property type="term" value="C:endoplasmic reticulum membrane"/>
    <property type="evidence" value="ECO:0007669"/>
    <property type="project" value="UniProtKB-SubCell"/>
</dbReference>
<evidence type="ECO:0000313" key="13">
    <source>
        <dbReference type="Proteomes" id="UP001214638"/>
    </source>
</evidence>
<comment type="subcellular location">
    <subcellularLocation>
        <location evidence="2">Cell membrane</location>
        <topology evidence="2">Multi-pass membrane protein</topology>
    </subcellularLocation>
    <subcellularLocation>
        <location evidence="1">Endoplasmic reticulum membrane</location>
        <topology evidence="1">Multi-pass membrane protein</topology>
    </subcellularLocation>
</comment>